<dbReference type="Gene3D" id="4.10.1080.10">
    <property type="entry name" value="TSP type-3 repeat"/>
    <property type="match status" value="1"/>
</dbReference>
<accession>A0A0K1EGB2</accession>
<gene>
    <name evidence="2" type="ORF">CMC5_040400</name>
</gene>
<protein>
    <submittedName>
        <fullName evidence="2">Uncharacterized protein</fullName>
    </submittedName>
</protein>
<reference evidence="2 3" key="1">
    <citation type="submission" date="2015-07" db="EMBL/GenBank/DDBJ databases">
        <title>Genome analysis of myxobacterium Chondromyces crocatus Cm c5 reveals a high potential for natural compound synthesis and the genetic basis for the loss of fruiting body formation.</title>
        <authorList>
            <person name="Zaburannyi N."/>
            <person name="Bunk B."/>
            <person name="Maier J."/>
            <person name="Overmann J."/>
            <person name="Mueller R."/>
        </authorList>
    </citation>
    <scope>NUCLEOTIDE SEQUENCE [LARGE SCALE GENOMIC DNA]</scope>
    <source>
        <strain evidence="2 3">Cm c5</strain>
    </source>
</reference>
<dbReference type="STRING" id="52.CMC5_040400"/>
<dbReference type="SUPFAM" id="SSF50969">
    <property type="entry name" value="YVTN repeat-like/Quinoprotein amine dehydrogenase"/>
    <property type="match status" value="1"/>
</dbReference>
<feature type="region of interest" description="Disordered" evidence="1">
    <location>
        <begin position="275"/>
        <end position="294"/>
    </location>
</feature>
<sequence length="1046" mass="110725">MIRRALALAIPIVAVGAALGPGCAQRSVNVNVRSLERSGRASFVCLAAPGESPALPLTACSRRVAADLDDFGVDEAGNTTLPHLYALVTQTTRGEIAVIDLTTNANPVLDQDPRVPGANFLHVGAQPVDIVSTTGGSATFVATAEIGREGIFVLPSTMIRPSAERPSQGLNSWPGCSLPSAPGEMLLAIDPAGPEGERGSCDVPYGSPYLSEEGEPVVPFQHGDLGPEGMGRQKLVVTLPDMGGFVVIDAQRLLDRTAGSYAACPVERWVPLKAELPPPGDPPSPPPMVACVNPEPVTPSTLPLGAPRPSGIALSGERLFLGDLEQPLIHTVDLRTPCAPVERPPLLTSSLVEPRRIVTTTRLGVSEAATVDFRRYLYAVDADEGSLMIFDVSDGATQRTPLVRPHAEWNPFAPPDRIQFNAPVRDVLLASRDLPVVDPETGVALAGMRCDSDPRLVVCRDASDAGCDLETLYRTSSTFDTGASPTKLRGTFALALLTNAQISVIDVDDLDAGCRGPKFFSRTLGCSAIGPSGFGPPENAPPGDMDADGVPDGEDNCPFHYNPDQADTFESEAGGTPDGIGDRCDGPNSGLASTNEASCNTVVRNTPRSLNYLYTSEETGLRGEPGLQLLPLLYDRAGTAQPDGDEQPQMRAPVPADGTTALALAVGNQRLSINTYLQNADGSPATYPRAGQIDGRNALLMNLEDPRAQVANQAWAVSYEGTLPGFGGNVGAVRCAAGCEGDASGKRWDLYDSAGLFCGRGVESAESVREQLEAAGESASDAEVRGLADFMEIASDLPDESNAHWTDPSRGVCTYDSCRAEFGLAASPTPRREFTIREAYEDHLVLDRPQLNDPSSDLNCCFPGSMTYRVRARGQWIASSQVTGFLHHVIADPETSVCRNSCDPTLARMNGRVRSATSSTPGCPLAEARPGDVVVCEGDPRLLVNPMFQLAITEGRRACGGDSECPGTPCEQGSCRVPPQRDMQFRFSTQGAFIPVQVNLASSTSDMQPQSLRFLPATGELAVTDGSLEGLLLINFGSLSISRQFY</sequence>
<proteinExistence type="predicted"/>
<feature type="compositionally biased region" description="Pro residues" evidence="1">
    <location>
        <begin position="276"/>
        <end position="288"/>
    </location>
</feature>
<dbReference type="KEGG" id="ccro:CMC5_040400"/>
<dbReference type="InterPro" id="IPR011044">
    <property type="entry name" value="Quino_amine_DH_bsu"/>
</dbReference>
<name>A0A0K1EGB2_CHOCO</name>
<evidence type="ECO:0000256" key="1">
    <source>
        <dbReference type="SAM" id="MobiDB-lite"/>
    </source>
</evidence>
<organism evidence="2 3">
    <name type="scientific">Chondromyces crocatus</name>
    <dbReference type="NCBI Taxonomy" id="52"/>
    <lineage>
        <taxon>Bacteria</taxon>
        <taxon>Pseudomonadati</taxon>
        <taxon>Myxococcota</taxon>
        <taxon>Polyangia</taxon>
        <taxon>Polyangiales</taxon>
        <taxon>Polyangiaceae</taxon>
        <taxon>Chondromyces</taxon>
    </lineage>
</organism>
<dbReference type="AlphaFoldDB" id="A0A0K1EGB2"/>
<dbReference type="SUPFAM" id="SSF103647">
    <property type="entry name" value="TSP type-3 repeat"/>
    <property type="match status" value="1"/>
</dbReference>
<dbReference type="GO" id="GO:0005509">
    <property type="term" value="F:calcium ion binding"/>
    <property type="evidence" value="ECO:0007669"/>
    <property type="project" value="InterPro"/>
</dbReference>
<dbReference type="InterPro" id="IPR028974">
    <property type="entry name" value="TSP_type-3_rpt"/>
</dbReference>
<dbReference type="EMBL" id="CP012159">
    <property type="protein sequence ID" value="AKT39889.1"/>
    <property type="molecule type" value="Genomic_DNA"/>
</dbReference>
<evidence type="ECO:0000313" key="3">
    <source>
        <dbReference type="Proteomes" id="UP000067626"/>
    </source>
</evidence>
<evidence type="ECO:0000313" key="2">
    <source>
        <dbReference type="EMBL" id="AKT39889.1"/>
    </source>
</evidence>
<dbReference type="RefSeq" id="WP_050431889.1">
    <property type="nucleotide sequence ID" value="NZ_CP012159.1"/>
</dbReference>
<dbReference type="OrthoDB" id="5477611at2"/>
<dbReference type="Proteomes" id="UP000067626">
    <property type="component" value="Chromosome"/>
</dbReference>
<keyword evidence="3" id="KW-1185">Reference proteome</keyword>